<reference evidence="2 3" key="1">
    <citation type="submission" date="2016-04" db="EMBL/GenBank/DDBJ databases">
        <title>Genome analyses suggest a sexual origin of heterokaryosis in a supposedly ancient asexual fungus.</title>
        <authorList>
            <person name="Ropars J."/>
            <person name="Sedzielewska K."/>
            <person name="Noel J."/>
            <person name="Charron P."/>
            <person name="Farinelli L."/>
            <person name="Marton T."/>
            <person name="Kruger M."/>
            <person name="Pelin A."/>
            <person name="Brachmann A."/>
            <person name="Corradi N."/>
        </authorList>
    </citation>
    <scope>NUCLEOTIDE SEQUENCE [LARGE SCALE GENOMIC DNA]</scope>
    <source>
        <strain evidence="2 3">A5</strain>
    </source>
</reference>
<keyword evidence="1" id="KW-0472">Membrane</keyword>
<accession>A0A2N0NJP8</accession>
<protein>
    <submittedName>
        <fullName evidence="2">Uncharacterized protein</fullName>
    </submittedName>
</protein>
<organism evidence="2 3">
    <name type="scientific">Rhizophagus irregularis</name>
    <dbReference type="NCBI Taxonomy" id="588596"/>
    <lineage>
        <taxon>Eukaryota</taxon>
        <taxon>Fungi</taxon>
        <taxon>Fungi incertae sedis</taxon>
        <taxon>Mucoromycota</taxon>
        <taxon>Glomeromycotina</taxon>
        <taxon>Glomeromycetes</taxon>
        <taxon>Glomerales</taxon>
        <taxon>Glomeraceae</taxon>
        <taxon>Rhizophagus</taxon>
    </lineage>
</organism>
<sequence>MFEYSSSVVSKFITHRNENLVKSQDSRDSRWLIFCLNILSVVLLWILQCPKDPKDIPKLKCHHNNFEDGSSGS</sequence>
<comment type="caution">
    <text evidence="2">The sequence shown here is derived from an EMBL/GenBank/DDBJ whole genome shotgun (WGS) entry which is preliminary data.</text>
</comment>
<evidence type="ECO:0000256" key="1">
    <source>
        <dbReference type="SAM" id="Phobius"/>
    </source>
</evidence>
<evidence type="ECO:0000313" key="2">
    <source>
        <dbReference type="EMBL" id="PKB94798.1"/>
    </source>
</evidence>
<dbReference type="EMBL" id="LLXJ01005542">
    <property type="protein sequence ID" value="PKB94798.1"/>
    <property type="molecule type" value="Genomic_DNA"/>
</dbReference>
<reference evidence="2 3" key="2">
    <citation type="submission" date="2017-09" db="EMBL/GenBank/DDBJ databases">
        <title>Extensive intraspecific genome diversity in a model arbuscular mycorrhizal fungus.</title>
        <authorList>
            <person name="Chen E.C."/>
            <person name="Morin E."/>
            <person name="Beaudet D."/>
            <person name="Noel J."/>
            <person name="Ndikumana S."/>
            <person name="Charron P."/>
            <person name="St-Onge C."/>
            <person name="Giorgi J."/>
            <person name="Grigoriev I.V."/>
            <person name="Roux C."/>
            <person name="Martin F.M."/>
            <person name="Corradi N."/>
        </authorList>
    </citation>
    <scope>NUCLEOTIDE SEQUENCE [LARGE SCALE GENOMIC DNA]</scope>
    <source>
        <strain evidence="2 3">A5</strain>
    </source>
</reference>
<name>A0A2N0NJP8_9GLOM</name>
<dbReference type="AlphaFoldDB" id="A0A2N0NJP8"/>
<dbReference type="VEuPathDB" id="FungiDB:RhiirA1_457549"/>
<dbReference type="Proteomes" id="UP000232722">
    <property type="component" value="Unassembled WGS sequence"/>
</dbReference>
<evidence type="ECO:0000313" key="3">
    <source>
        <dbReference type="Proteomes" id="UP000232722"/>
    </source>
</evidence>
<keyword evidence="1" id="KW-0812">Transmembrane</keyword>
<gene>
    <name evidence="2" type="ORF">RhiirA5_438015</name>
</gene>
<keyword evidence="1" id="KW-1133">Transmembrane helix</keyword>
<feature type="transmembrane region" description="Helical" evidence="1">
    <location>
        <begin position="31"/>
        <end position="50"/>
    </location>
</feature>
<proteinExistence type="predicted"/>